<evidence type="ECO:0000256" key="2">
    <source>
        <dbReference type="ARBA" id="ARBA00010742"/>
    </source>
</evidence>
<feature type="signal peptide" evidence="5">
    <location>
        <begin position="1"/>
        <end position="33"/>
    </location>
</feature>
<dbReference type="EMBL" id="JABSNM010000012">
    <property type="protein sequence ID" value="NRT57073.1"/>
    <property type="molecule type" value="Genomic_DNA"/>
</dbReference>
<keyword evidence="3" id="KW-0813">Transport</keyword>
<evidence type="ECO:0000256" key="4">
    <source>
        <dbReference type="ARBA" id="ARBA00022729"/>
    </source>
</evidence>
<dbReference type="PROSITE" id="PS51318">
    <property type="entry name" value="TAT"/>
    <property type="match status" value="1"/>
</dbReference>
<accession>A0ABX2G439</accession>
<name>A0ABX2G439_9BURK</name>
<gene>
    <name evidence="7" type="ORF">HNQ01_002822</name>
</gene>
<evidence type="ECO:0000256" key="5">
    <source>
        <dbReference type="SAM" id="SignalP"/>
    </source>
</evidence>
<dbReference type="InterPro" id="IPR010067">
    <property type="entry name" value="ABC_SsuA_sub-bd"/>
</dbReference>
<sequence length="334" mass="35370">MSHSPVSRPRRTVLASALALGLLPALSVTPAFGQASPAAAPTDLRIGFQKGSIALALLRQQGLLERRLPGTRVRWVEFPAGPQLLEALAVGSIDVGSTGDAPPVFAQAAGKDLVYVGAEAPKPDASAILVRADSPIRQARDLKGRRIALQKGSSAHYLLVRAVEQAGLAWGDIEPIWLTPAEARAAFEKGSVDAWVIWDPYYAAAEIDGRARVLLTGRALSGNNSFYLASPGFAADHGATLQTLFAALSESDRLLQQDRRAAAALYADFAGLSLSTVLRVLSRRPPSPVGPVTPALVAEQQRVADTFHRLGLIPRAIQVAAIVRQPGQRLASAR</sequence>
<dbReference type="SUPFAM" id="SSF53850">
    <property type="entry name" value="Periplasmic binding protein-like II"/>
    <property type="match status" value="1"/>
</dbReference>
<comment type="subcellular location">
    <subcellularLocation>
        <location evidence="1">Periplasm</location>
    </subcellularLocation>
</comment>
<comment type="caution">
    <text evidence="7">The sequence shown here is derived from an EMBL/GenBank/DDBJ whole genome shotgun (WGS) entry which is preliminary data.</text>
</comment>
<dbReference type="InterPro" id="IPR015168">
    <property type="entry name" value="SsuA/THI5"/>
</dbReference>
<evidence type="ECO:0000313" key="7">
    <source>
        <dbReference type="EMBL" id="NRT57073.1"/>
    </source>
</evidence>
<organism evidence="7 8">
    <name type="scientific">Sphaerotilus uruguayifluvii</name>
    <dbReference type="NCBI Taxonomy" id="2735897"/>
    <lineage>
        <taxon>Bacteria</taxon>
        <taxon>Pseudomonadati</taxon>
        <taxon>Pseudomonadota</taxon>
        <taxon>Betaproteobacteria</taxon>
        <taxon>Burkholderiales</taxon>
        <taxon>Sphaerotilaceae</taxon>
        <taxon>Sphaerotilus</taxon>
    </lineage>
</organism>
<dbReference type="PANTHER" id="PTHR30024:SF42">
    <property type="entry name" value="ALIPHATIC SULFONATES-BINDING PROTEIN-RELATED"/>
    <property type="match status" value="1"/>
</dbReference>
<dbReference type="PANTHER" id="PTHR30024">
    <property type="entry name" value="ALIPHATIC SULFONATES-BINDING PROTEIN-RELATED"/>
    <property type="match status" value="1"/>
</dbReference>
<comment type="similarity">
    <text evidence="2">Belongs to the bacterial solute-binding protein SsuA/TauA family.</text>
</comment>
<feature type="domain" description="Solute-binding protein family 3/N-terminal" evidence="6">
    <location>
        <begin position="43"/>
        <end position="258"/>
    </location>
</feature>
<evidence type="ECO:0000259" key="6">
    <source>
        <dbReference type="SMART" id="SM00062"/>
    </source>
</evidence>
<dbReference type="Proteomes" id="UP001516061">
    <property type="component" value="Unassembled WGS sequence"/>
</dbReference>
<evidence type="ECO:0000313" key="8">
    <source>
        <dbReference type="Proteomes" id="UP001516061"/>
    </source>
</evidence>
<keyword evidence="8" id="KW-1185">Reference proteome</keyword>
<keyword evidence="4 5" id="KW-0732">Signal</keyword>
<protein>
    <submittedName>
        <fullName evidence="7">Sulfonate transport system substrate-binding protein</fullName>
    </submittedName>
</protein>
<dbReference type="CDD" id="cd13557">
    <property type="entry name" value="PBP2_SsuA"/>
    <property type="match status" value="1"/>
</dbReference>
<dbReference type="Gene3D" id="3.40.190.10">
    <property type="entry name" value="Periplasmic binding protein-like II"/>
    <property type="match status" value="2"/>
</dbReference>
<evidence type="ECO:0000256" key="3">
    <source>
        <dbReference type="ARBA" id="ARBA00022448"/>
    </source>
</evidence>
<dbReference type="InterPro" id="IPR006311">
    <property type="entry name" value="TAT_signal"/>
</dbReference>
<dbReference type="SMART" id="SM00062">
    <property type="entry name" value="PBPb"/>
    <property type="match status" value="1"/>
</dbReference>
<proteinExistence type="inferred from homology"/>
<evidence type="ECO:0000256" key="1">
    <source>
        <dbReference type="ARBA" id="ARBA00004418"/>
    </source>
</evidence>
<dbReference type="RefSeq" id="WP_173806082.1">
    <property type="nucleotide sequence ID" value="NZ_JABSNM010000012.1"/>
</dbReference>
<dbReference type="NCBIfam" id="TIGR01728">
    <property type="entry name" value="SsuA_fam"/>
    <property type="match status" value="1"/>
</dbReference>
<dbReference type="InterPro" id="IPR001638">
    <property type="entry name" value="Solute-binding_3/MltF_N"/>
</dbReference>
<dbReference type="NCBIfam" id="NF008588">
    <property type="entry name" value="PRK11553.1"/>
    <property type="match status" value="1"/>
</dbReference>
<reference evidence="7 8" key="1">
    <citation type="submission" date="2020-05" db="EMBL/GenBank/DDBJ databases">
        <title>Genomic Encyclopedia of Type Strains, Phase IV (KMG-V): Genome sequencing to study the core and pangenomes of soil and plant-associated prokaryotes.</title>
        <authorList>
            <person name="Whitman W."/>
        </authorList>
    </citation>
    <scope>NUCLEOTIDE SEQUENCE [LARGE SCALE GENOMIC DNA]</scope>
    <source>
        <strain evidence="7 8">C29</strain>
    </source>
</reference>
<dbReference type="Pfam" id="PF09084">
    <property type="entry name" value="NMT1"/>
    <property type="match status" value="1"/>
</dbReference>
<feature type="chain" id="PRO_5045932704" evidence="5">
    <location>
        <begin position="34"/>
        <end position="334"/>
    </location>
</feature>